<dbReference type="STRING" id="341036.SAMN05660649_01498"/>
<dbReference type="RefSeq" id="WP_092470224.1">
    <property type="nucleotide sequence ID" value="NZ_FOOX01000004.1"/>
</dbReference>
<evidence type="ECO:0000313" key="2">
    <source>
        <dbReference type="Proteomes" id="UP000199337"/>
    </source>
</evidence>
<proteinExistence type="predicted"/>
<sequence length="98" mass="11072">MNNPGNKEAYYDLLGYVVSSAKELVVDPKLYGPLRLVDTASRLIGILMEEGRSDDFLVSLKDYIDENKHLVMTDEAEFIAFLNELVVKVAEFTLNNND</sequence>
<protein>
    <submittedName>
        <fullName evidence="1">Uncharacterized protein</fullName>
    </submittedName>
</protein>
<dbReference type="Proteomes" id="UP000199337">
    <property type="component" value="Unassembled WGS sequence"/>
</dbReference>
<reference evidence="2" key="1">
    <citation type="submission" date="2016-10" db="EMBL/GenBank/DDBJ databases">
        <authorList>
            <person name="Varghese N."/>
            <person name="Submissions S."/>
        </authorList>
    </citation>
    <scope>NUCLEOTIDE SEQUENCE [LARGE SCALE GENOMIC DNA]</scope>
    <source>
        <strain evidence="2">DSM 17038</strain>
    </source>
</reference>
<dbReference type="InterPro" id="IPR046074">
    <property type="entry name" value="DUF6092"/>
</dbReference>
<organism evidence="1 2">
    <name type="scientific">Desulfotruncus arcticus DSM 17038</name>
    <dbReference type="NCBI Taxonomy" id="1121424"/>
    <lineage>
        <taxon>Bacteria</taxon>
        <taxon>Bacillati</taxon>
        <taxon>Bacillota</taxon>
        <taxon>Clostridia</taxon>
        <taxon>Eubacteriales</taxon>
        <taxon>Desulfallaceae</taxon>
        <taxon>Desulfotruncus</taxon>
    </lineage>
</organism>
<dbReference type="EMBL" id="FOOX01000004">
    <property type="protein sequence ID" value="SFG38134.1"/>
    <property type="molecule type" value="Genomic_DNA"/>
</dbReference>
<keyword evidence="2" id="KW-1185">Reference proteome</keyword>
<name>A0A1I2RBS9_9FIRM</name>
<evidence type="ECO:0000313" key="1">
    <source>
        <dbReference type="EMBL" id="SFG38134.1"/>
    </source>
</evidence>
<dbReference type="Pfam" id="PF19585">
    <property type="entry name" value="DUF6092"/>
    <property type="match status" value="1"/>
</dbReference>
<accession>A0A1I2RBS9</accession>
<dbReference type="AlphaFoldDB" id="A0A1I2RBS9"/>
<gene>
    <name evidence="1" type="ORF">SAMN05660649_01498</name>
</gene>
<dbReference type="OrthoDB" id="2645109at2"/>